<evidence type="ECO:0000256" key="11">
    <source>
        <dbReference type="HAMAP-Rule" id="MF_00303"/>
    </source>
</evidence>
<protein>
    <recommendedName>
        <fullName evidence="4 11">Trigger factor</fullName>
        <shortName evidence="11">TF</shortName>
        <ecNumber evidence="3 11">5.2.1.8</ecNumber>
    </recommendedName>
    <alternativeName>
        <fullName evidence="10 11">PPIase</fullName>
    </alternativeName>
</protein>
<dbReference type="InterPro" id="IPR046357">
    <property type="entry name" value="PPIase_dom_sf"/>
</dbReference>
<dbReference type="PANTHER" id="PTHR30560">
    <property type="entry name" value="TRIGGER FACTOR CHAPERONE AND PEPTIDYL-PROLYL CIS/TRANS ISOMERASE"/>
    <property type="match status" value="1"/>
</dbReference>
<dbReference type="InterPro" id="IPR001179">
    <property type="entry name" value="PPIase_FKBP_dom"/>
</dbReference>
<evidence type="ECO:0000313" key="15">
    <source>
        <dbReference type="EMBL" id="PWV60469.1"/>
    </source>
</evidence>
<dbReference type="SUPFAM" id="SSF54534">
    <property type="entry name" value="FKBP-like"/>
    <property type="match status" value="1"/>
</dbReference>
<dbReference type="Gene3D" id="3.10.50.40">
    <property type="match status" value="1"/>
</dbReference>
<evidence type="ECO:0000256" key="8">
    <source>
        <dbReference type="ARBA" id="ARBA00023235"/>
    </source>
</evidence>
<dbReference type="OrthoDB" id="9767721at2"/>
<dbReference type="InterPro" id="IPR008881">
    <property type="entry name" value="Trigger_fac_ribosome-bd_bac"/>
</dbReference>
<evidence type="ECO:0000256" key="9">
    <source>
        <dbReference type="ARBA" id="ARBA00023306"/>
    </source>
</evidence>
<dbReference type="InterPro" id="IPR037041">
    <property type="entry name" value="Trigger_fac_C_sf"/>
</dbReference>
<keyword evidence="9 11" id="KW-0131">Cell cycle</keyword>
<keyword evidence="8 11" id="KW-0413">Isomerase</keyword>
<comment type="domain">
    <text evidence="11">Consists of 3 domains; the N-terminus binds the ribosome, the middle domain has PPIase activity, while the C-terminus has intrinsic chaperone activity on its own.</text>
</comment>
<dbReference type="Gene3D" id="1.10.3120.10">
    <property type="entry name" value="Trigger factor, C-terminal domain"/>
    <property type="match status" value="1"/>
</dbReference>
<dbReference type="Pfam" id="PF05698">
    <property type="entry name" value="Trigger_C"/>
    <property type="match status" value="1"/>
</dbReference>
<dbReference type="GO" id="GO:0005737">
    <property type="term" value="C:cytoplasm"/>
    <property type="evidence" value="ECO:0007669"/>
    <property type="project" value="UniProtKB-SubCell"/>
</dbReference>
<reference evidence="15 16" key="1">
    <citation type="submission" date="2018-05" db="EMBL/GenBank/DDBJ databases">
        <title>Genomic Encyclopedia of Type Strains, Phase IV (KMG-IV): sequencing the most valuable type-strain genomes for metagenomic binning, comparative biology and taxonomic classification.</title>
        <authorList>
            <person name="Goeker M."/>
        </authorList>
    </citation>
    <scope>NUCLEOTIDE SEQUENCE [LARGE SCALE GENOMIC DNA]</scope>
    <source>
        <strain evidence="15 16">DSM 23606</strain>
    </source>
</reference>
<keyword evidence="7 11" id="KW-0143">Chaperone</keyword>
<dbReference type="EMBL" id="QGTJ01000007">
    <property type="protein sequence ID" value="PWV60469.1"/>
    <property type="molecule type" value="Genomic_DNA"/>
</dbReference>
<dbReference type="PIRSF" id="PIRSF003095">
    <property type="entry name" value="Trigger_factor"/>
    <property type="match status" value="1"/>
</dbReference>
<evidence type="ECO:0000259" key="14">
    <source>
        <dbReference type="PROSITE" id="PS50059"/>
    </source>
</evidence>
<dbReference type="SUPFAM" id="SSF102735">
    <property type="entry name" value="Trigger factor ribosome-binding domain"/>
    <property type="match status" value="1"/>
</dbReference>
<comment type="function">
    <text evidence="11">Involved in protein export. Acts as a chaperone by maintaining the newly synthesized protein in an open conformation. Functions as a peptidyl-prolyl cis-trans isomerase.</text>
</comment>
<dbReference type="InterPro" id="IPR008880">
    <property type="entry name" value="Trigger_fac_C"/>
</dbReference>
<dbReference type="Gene3D" id="3.30.70.1050">
    <property type="entry name" value="Trigger factor ribosome-binding domain"/>
    <property type="match status" value="1"/>
</dbReference>
<evidence type="ECO:0000256" key="13">
    <source>
        <dbReference type="RuleBase" id="RU003914"/>
    </source>
</evidence>
<sequence>MQVSIEELGGLERRLTIQIPSSTIDQEVTARLRSLARHAKLDGFRPGKIPFNVVQRMYGAQVRQEVLTGAVESSFRDAVAEANLRPAAGPKIEPKADDDNGSFIYTATFEVVPDFDVQGLESIVVERPVAEVTDADIDRMLETLRKQRTQWLDVARPAILGDKVVIDFEGKLDGESFPGNTGSAVPVVLGAGGMIKPFEDALQGVVAGEQKQADVDFPEDYHSATLSGKTVQFSLSVKSVAEPKLPELDAEFVKSFGIDDGDVESLKQALRENMVRELHKGIGAVVKKQIMDGLIMSNPLELPEVLVSEETVRMARQAGFPESTGSEIEQSAVFEEEARRRVALGLIVSRIVSAEGIKLDEAKLMKQLQMLAETYADPEEVIQWYLQNPQALEGVRALAMEESVVEWLLGKVVVKELPSTFDDVMRPANGGVVRTVA</sequence>
<comment type="caution">
    <text evidence="15">The sequence shown here is derived from an EMBL/GenBank/DDBJ whole genome shotgun (WGS) entry which is preliminary data.</text>
</comment>
<evidence type="ECO:0000256" key="7">
    <source>
        <dbReference type="ARBA" id="ARBA00023186"/>
    </source>
</evidence>
<dbReference type="GO" id="GO:0051301">
    <property type="term" value="P:cell division"/>
    <property type="evidence" value="ECO:0007669"/>
    <property type="project" value="UniProtKB-KW"/>
</dbReference>
<dbReference type="InterPro" id="IPR027304">
    <property type="entry name" value="Trigger_fact/SurA_dom_sf"/>
</dbReference>
<dbReference type="PROSITE" id="PS50059">
    <property type="entry name" value="FKBP_PPIASE"/>
    <property type="match status" value="1"/>
</dbReference>
<evidence type="ECO:0000256" key="10">
    <source>
        <dbReference type="ARBA" id="ARBA00029986"/>
    </source>
</evidence>
<dbReference type="GO" id="GO:0003755">
    <property type="term" value="F:peptidyl-prolyl cis-trans isomerase activity"/>
    <property type="evidence" value="ECO:0007669"/>
    <property type="project" value="UniProtKB-UniRule"/>
</dbReference>
<dbReference type="Pfam" id="PF00254">
    <property type="entry name" value="FKBP_C"/>
    <property type="match status" value="1"/>
</dbReference>
<dbReference type="AlphaFoldDB" id="A0A317MT29"/>
<evidence type="ECO:0000313" key="16">
    <source>
        <dbReference type="Proteomes" id="UP000246569"/>
    </source>
</evidence>
<dbReference type="InterPro" id="IPR005215">
    <property type="entry name" value="Trig_fac"/>
</dbReference>
<dbReference type="EC" id="5.2.1.8" evidence="3 11"/>
<keyword evidence="11" id="KW-0963">Cytoplasm</keyword>
<gene>
    <name evidence="11" type="primary">tig</name>
    <name evidence="15" type="ORF">C7443_10737</name>
</gene>
<accession>A0A317MT29</accession>
<evidence type="ECO:0000256" key="5">
    <source>
        <dbReference type="ARBA" id="ARBA00022618"/>
    </source>
</evidence>
<feature type="domain" description="PPIase FKBP-type" evidence="14">
    <location>
        <begin position="161"/>
        <end position="221"/>
    </location>
</feature>
<keyword evidence="5 11" id="KW-0132">Cell division</keyword>
<dbReference type="FunFam" id="3.10.50.40:FF:000001">
    <property type="entry name" value="Trigger factor"/>
    <property type="match status" value="1"/>
</dbReference>
<dbReference type="PANTHER" id="PTHR30560:SF3">
    <property type="entry name" value="TRIGGER FACTOR-LIKE PROTEIN TIG, CHLOROPLASTIC"/>
    <property type="match status" value="1"/>
</dbReference>
<dbReference type="GO" id="GO:0043335">
    <property type="term" value="P:protein unfolding"/>
    <property type="evidence" value="ECO:0007669"/>
    <property type="project" value="TreeGrafter"/>
</dbReference>
<dbReference type="RefSeq" id="WP_110018960.1">
    <property type="nucleotide sequence ID" value="NZ_QGTJ01000007.1"/>
</dbReference>
<comment type="similarity">
    <text evidence="2 11 13">Belongs to the FKBP-type PPIase family. Tig subfamily.</text>
</comment>
<organism evidence="15 16">
    <name type="scientific">Plasticicumulans acidivorans</name>
    <dbReference type="NCBI Taxonomy" id="886464"/>
    <lineage>
        <taxon>Bacteria</taxon>
        <taxon>Pseudomonadati</taxon>
        <taxon>Pseudomonadota</taxon>
        <taxon>Gammaproteobacteria</taxon>
        <taxon>Candidatus Competibacteraceae</taxon>
        <taxon>Plasticicumulans</taxon>
    </lineage>
</organism>
<comment type="subcellular location">
    <subcellularLocation>
        <location evidence="11">Cytoplasm</location>
    </subcellularLocation>
    <text evidence="11">About half TF is bound to the ribosome near the polypeptide exit tunnel while the other half is free in the cytoplasm.</text>
</comment>
<evidence type="ECO:0000256" key="3">
    <source>
        <dbReference type="ARBA" id="ARBA00013194"/>
    </source>
</evidence>
<dbReference type="GO" id="GO:0051083">
    <property type="term" value="P:'de novo' cotranslational protein folding"/>
    <property type="evidence" value="ECO:0007669"/>
    <property type="project" value="TreeGrafter"/>
</dbReference>
<dbReference type="SUPFAM" id="SSF109998">
    <property type="entry name" value="Triger factor/SurA peptide-binding domain-like"/>
    <property type="match status" value="1"/>
</dbReference>
<dbReference type="InterPro" id="IPR036611">
    <property type="entry name" value="Trigger_fac_ribosome-bd_sf"/>
</dbReference>
<dbReference type="GO" id="GO:0043022">
    <property type="term" value="F:ribosome binding"/>
    <property type="evidence" value="ECO:0007669"/>
    <property type="project" value="TreeGrafter"/>
</dbReference>
<keyword evidence="6 11" id="KW-0697">Rotamase</keyword>
<dbReference type="NCBIfam" id="TIGR00115">
    <property type="entry name" value="tig"/>
    <property type="match status" value="1"/>
</dbReference>
<dbReference type="Pfam" id="PF05697">
    <property type="entry name" value="Trigger_N"/>
    <property type="match status" value="1"/>
</dbReference>
<proteinExistence type="inferred from homology"/>
<dbReference type="Proteomes" id="UP000246569">
    <property type="component" value="Unassembled WGS sequence"/>
</dbReference>
<evidence type="ECO:0000256" key="12">
    <source>
        <dbReference type="PROSITE-ProRule" id="PRU00277"/>
    </source>
</evidence>
<dbReference type="HAMAP" id="MF_00303">
    <property type="entry name" value="Trigger_factor_Tig"/>
    <property type="match status" value="1"/>
</dbReference>
<evidence type="ECO:0000256" key="4">
    <source>
        <dbReference type="ARBA" id="ARBA00016902"/>
    </source>
</evidence>
<evidence type="ECO:0000256" key="2">
    <source>
        <dbReference type="ARBA" id="ARBA00005464"/>
    </source>
</evidence>
<evidence type="ECO:0000256" key="1">
    <source>
        <dbReference type="ARBA" id="ARBA00000971"/>
    </source>
</evidence>
<keyword evidence="16" id="KW-1185">Reference proteome</keyword>
<evidence type="ECO:0000256" key="6">
    <source>
        <dbReference type="ARBA" id="ARBA00023110"/>
    </source>
</evidence>
<comment type="catalytic activity">
    <reaction evidence="1 11 12">
        <text>[protein]-peptidylproline (omega=180) = [protein]-peptidylproline (omega=0)</text>
        <dbReference type="Rhea" id="RHEA:16237"/>
        <dbReference type="Rhea" id="RHEA-COMP:10747"/>
        <dbReference type="Rhea" id="RHEA-COMP:10748"/>
        <dbReference type="ChEBI" id="CHEBI:83833"/>
        <dbReference type="ChEBI" id="CHEBI:83834"/>
        <dbReference type="EC" id="5.2.1.8"/>
    </reaction>
</comment>
<name>A0A317MT29_9GAMM</name>
<dbReference type="GO" id="GO:0044183">
    <property type="term" value="F:protein folding chaperone"/>
    <property type="evidence" value="ECO:0007669"/>
    <property type="project" value="TreeGrafter"/>
</dbReference>
<dbReference type="GO" id="GO:0015031">
    <property type="term" value="P:protein transport"/>
    <property type="evidence" value="ECO:0007669"/>
    <property type="project" value="UniProtKB-UniRule"/>
</dbReference>